<evidence type="ECO:0000313" key="5">
    <source>
        <dbReference type="Proteomes" id="UP000236959"/>
    </source>
</evidence>
<name>A0A2S3UXW0_9HYPH</name>
<dbReference type="PANTHER" id="PTHR43081:SF1">
    <property type="entry name" value="ADENYLATE CYCLASE, TERMINAL-DIFFERENTIATION SPECIFIC"/>
    <property type="match status" value="1"/>
</dbReference>
<dbReference type="Proteomes" id="UP000236959">
    <property type="component" value="Unassembled WGS sequence"/>
</dbReference>
<dbReference type="PROSITE" id="PS50125">
    <property type="entry name" value="GUANYLATE_CYCLASE_2"/>
    <property type="match status" value="1"/>
</dbReference>
<dbReference type="PROSITE" id="PS50885">
    <property type="entry name" value="HAMP"/>
    <property type="match status" value="1"/>
</dbReference>
<feature type="domain" description="HAMP" evidence="3">
    <location>
        <begin position="335"/>
        <end position="389"/>
    </location>
</feature>
<dbReference type="GO" id="GO:0016020">
    <property type="term" value="C:membrane"/>
    <property type="evidence" value="ECO:0007669"/>
    <property type="project" value="InterPro"/>
</dbReference>
<evidence type="ECO:0000259" key="3">
    <source>
        <dbReference type="PROSITE" id="PS50885"/>
    </source>
</evidence>
<dbReference type="Pfam" id="PF00672">
    <property type="entry name" value="HAMP"/>
    <property type="match status" value="1"/>
</dbReference>
<feature type="domain" description="Guanylate cyclase" evidence="2">
    <location>
        <begin position="416"/>
        <end position="548"/>
    </location>
</feature>
<feature type="transmembrane region" description="Helical" evidence="1">
    <location>
        <begin position="312"/>
        <end position="333"/>
    </location>
</feature>
<dbReference type="Gene3D" id="3.30.450.20">
    <property type="entry name" value="PAS domain"/>
    <property type="match status" value="1"/>
</dbReference>
<dbReference type="GO" id="GO:0004016">
    <property type="term" value="F:adenylate cyclase activity"/>
    <property type="evidence" value="ECO:0007669"/>
    <property type="project" value="UniProtKB-ARBA"/>
</dbReference>
<gene>
    <name evidence="4" type="ORF">CLV41_103286</name>
</gene>
<dbReference type="GO" id="GO:0035556">
    <property type="term" value="P:intracellular signal transduction"/>
    <property type="evidence" value="ECO:0007669"/>
    <property type="project" value="InterPro"/>
</dbReference>
<dbReference type="GO" id="GO:0006171">
    <property type="term" value="P:cAMP biosynthetic process"/>
    <property type="evidence" value="ECO:0007669"/>
    <property type="project" value="TreeGrafter"/>
</dbReference>
<evidence type="ECO:0000259" key="2">
    <source>
        <dbReference type="PROSITE" id="PS50125"/>
    </source>
</evidence>
<dbReference type="SUPFAM" id="SSF55073">
    <property type="entry name" value="Nucleotide cyclase"/>
    <property type="match status" value="1"/>
</dbReference>
<dbReference type="EMBL" id="PPCN01000003">
    <property type="protein sequence ID" value="POF32363.1"/>
    <property type="molecule type" value="Genomic_DNA"/>
</dbReference>
<dbReference type="SMART" id="SM00304">
    <property type="entry name" value="HAMP"/>
    <property type="match status" value="1"/>
</dbReference>
<dbReference type="InterPro" id="IPR050697">
    <property type="entry name" value="Adenylyl/Guanylyl_Cyclase_3/4"/>
</dbReference>
<dbReference type="CDD" id="cd07302">
    <property type="entry name" value="CHD"/>
    <property type="match status" value="1"/>
</dbReference>
<evidence type="ECO:0000256" key="1">
    <source>
        <dbReference type="SAM" id="Phobius"/>
    </source>
</evidence>
<protein>
    <submittedName>
        <fullName evidence="4">Adenylate cyclase</fullName>
    </submittedName>
</protein>
<sequence length="618" mass="66466">MKWPLTIIVGVGFGAFVAIAIGLVLGLSGSANYRNTFSLLNDKAILSTEALEAQLRTHFRSLENVVVGLKPYFDDGKIGFENPDKALEDLAIVLNSNTDVSTLAVTDPEGRRIGLYRSPSGKLWRIESDVPPPGMDMHEIPQLAADSPPKWGPLVQHEVGLFANVSVPLVRDGGVVGILTAASSMEDLAHIVTAQDEGAENTVFIISGDGQVIMHSDEDWLQSGGSIKNKLPASWQSAGDPVLAAMANEQPLDEFKKAADRGIGVFVVETADENEFIMMKASVEGFSDKPWIIGRYYRDYRGAAISREVTRLAGSMFVGLGALVVSVLIAFWLGRRVAKPLRNLAIQSQRVGTLSLNEVEPLPRSRVAEVDQVAVAFNSMVEGLKAMNTYVPRSLFIKLMRLGGGDAAEAREAELTIVFTDIVGFTALSEHLSAEETARLLNDHFAILVEAVEGEGGTVDKFLGDGMLAFWGAPDARPDHAEAAVRTARRIASALRMANESAEENGRPKMSLRIGIHTGQAVVGNVGALDRWNYTVVGDTVNAAERLQTLGKEAPGSPEVIILASADTIGQLPLERNHRPVGAHHLRGRSGLMEVYWLDPFPAPEAAQAATQSVTAAQ</sequence>
<feature type="transmembrane region" description="Helical" evidence="1">
    <location>
        <begin position="6"/>
        <end position="27"/>
    </location>
</feature>
<keyword evidence="1" id="KW-0472">Membrane</keyword>
<dbReference type="InterPro" id="IPR029787">
    <property type="entry name" value="Nucleotide_cyclase"/>
</dbReference>
<dbReference type="AlphaFoldDB" id="A0A2S3UXW0"/>
<dbReference type="InterPro" id="IPR003660">
    <property type="entry name" value="HAMP_dom"/>
</dbReference>
<dbReference type="Gene3D" id="6.10.340.10">
    <property type="match status" value="1"/>
</dbReference>
<keyword evidence="5" id="KW-1185">Reference proteome</keyword>
<dbReference type="SMART" id="SM00044">
    <property type="entry name" value="CYCc"/>
    <property type="match status" value="1"/>
</dbReference>
<keyword evidence="1" id="KW-0812">Transmembrane</keyword>
<dbReference type="InterPro" id="IPR001054">
    <property type="entry name" value="A/G_cyclase"/>
</dbReference>
<dbReference type="Pfam" id="PF00211">
    <property type="entry name" value="Guanylate_cyc"/>
    <property type="match status" value="1"/>
</dbReference>
<dbReference type="CDD" id="cd06225">
    <property type="entry name" value="HAMP"/>
    <property type="match status" value="1"/>
</dbReference>
<dbReference type="PANTHER" id="PTHR43081">
    <property type="entry name" value="ADENYLATE CYCLASE, TERMINAL-DIFFERENTIATION SPECIFIC-RELATED"/>
    <property type="match status" value="1"/>
</dbReference>
<organism evidence="4 5">
    <name type="scientific">Roseibium marinum</name>
    <dbReference type="NCBI Taxonomy" id="281252"/>
    <lineage>
        <taxon>Bacteria</taxon>
        <taxon>Pseudomonadati</taxon>
        <taxon>Pseudomonadota</taxon>
        <taxon>Alphaproteobacteria</taxon>
        <taxon>Hyphomicrobiales</taxon>
        <taxon>Stappiaceae</taxon>
        <taxon>Roseibium</taxon>
    </lineage>
</organism>
<dbReference type="Gene3D" id="3.30.70.1230">
    <property type="entry name" value="Nucleotide cyclase"/>
    <property type="match status" value="1"/>
</dbReference>
<proteinExistence type="predicted"/>
<comment type="caution">
    <text evidence="4">The sequence shown here is derived from an EMBL/GenBank/DDBJ whole genome shotgun (WGS) entry which is preliminary data.</text>
</comment>
<keyword evidence="1" id="KW-1133">Transmembrane helix</keyword>
<dbReference type="RefSeq" id="WP_208987427.1">
    <property type="nucleotide sequence ID" value="NZ_PPCN01000003.1"/>
</dbReference>
<reference evidence="4 5" key="1">
    <citation type="submission" date="2018-01" db="EMBL/GenBank/DDBJ databases">
        <title>Genomic Encyclopedia of Archaeal and Bacterial Type Strains, Phase II (KMG-II): from individual species to whole genera.</title>
        <authorList>
            <person name="Goeker M."/>
        </authorList>
    </citation>
    <scope>NUCLEOTIDE SEQUENCE [LARGE SCALE GENOMIC DNA]</scope>
    <source>
        <strain evidence="4 5">DSM 17023</strain>
    </source>
</reference>
<accession>A0A2S3UXW0</accession>
<evidence type="ECO:0000313" key="4">
    <source>
        <dbReference type="EMBL" id="POF32363.1"/>
    </source>
</evidence>